<feature type="domain" description="AB hydrolase-1" evidence="1">
    <location>
        <begin position="20"/>
        <end position="251"/>
    </location>
</feature>
<dbReference type="PANTHER" id="PTHR43433">
    <property type="entry name" value="HYDROLASE, ALPHA/BETA FOLD FAMILY PROTEIN"/>
    <property type="match status" value="1"/>
</dbReference>
<name>A0ABU1K3B3_9PROT</name>
<proteinExistence type="predicted"/>
<organism evidence="2 3">
    <name type="scientific">Inquilinus ginsengisoli</name>
    <dbReference type="NCBI Taxonomy" id="363840"/>
    <lineage>
        <taxon>Bacteria</taxon>
        <taxon>Pseudomonadati</taxon>
        <taxon>Pseudomonadota</taxon>
        <taxon>Alphaproteobacteria</taxon>
        <taxon>Rhodospirillales</taxon>
        <taxon>Rhodospirillaceae</taxon>
        <taxon>Inquilinus</taxon>
    </lineage>
</organism>
<accession>A0ABU1K3B3</accession>
<keyword evidence="3" id="KW-1185">Reference proteome</keyword>
<dbReference type="InterPro" id="IPR029058">
    <property type="entry name" value="AB_hydrolase_fold"/>
</dbReference>
<dbReference type="InterPro" id="IPR000073">
    <property type="entry name" value="AB_hydrolase_1"/>
</dbReference>
<protein>
    <submittedName>
        <fullName evidence="2">Pimeloyl-ACP methyl ester carboxylesterase</fullName>
    </submittedName>
</protein>
<dbReference type="Pfam" id="PF00561">
    <property type="entry name" value="Abhydrolase_1"/>
    <property type="match status" value="1"/>
</dbReference>
<dbReference type="PRINTS" id="PR00111">
    <property type="entry name" value="ABHYDROLASE"/>
</dbReference>
<evidence type="ECO:0000313" key="3">
    <source>
        <dbReference type="Proteomes" id="UP001262410"/>
    </source>
</evidence>
<dbReference type="Gene3D" id="3.40.50.1820">
    <property type="entry name" value="alpha/beta hydrolase"/>
    <property type="match status" value="1"/>
</dbReference>
<reference evidence="2 3" key="1">
    <citation type="submission" date="2023-07" db="EMBL/GenBank/DDBJ databases">
        <title>Sorghum-associated microbial communities from plants grown in Nebraska, USA.</title>
        <authorList>
            <person name="Schachtman D."/>
        </authorList>
    </citation>
    <scope>NUCLEOTIDE SEQUENCE [LARGE SCALE GENOMIC DNA]</scope>
    <source>
        <strain evidence="2 3">584</strain>
    </source>
</reference>
<dbReference type="InterPro" id="IPR050471">
    <property type="entry name" value="AB_hydrolase"/>
</dbReference>
<dbReference type="EMBL" id="JAVDPW010000017">
    <property type="protein sequence ID" value="MDR6294244.1"/>
    <property type="molecule type" value="Genomic_DNA"/>
</dbReference>
<dbReference type="SUPFAM" id="SSF53474">
    <property type="entry name" value="alpha/beta-Hydrolases"/>
    <property type="match status" value="1"/>
</dbReference>
<dbReference type="PANTHER" id="PTHR43433:SF3">
    <property type="entry name" value="NON-HEME CHLOROPEROXIDASE"/>
    <property type="match status" value="1"/>
</dbReference>
<evidence type="ECO:0000259" key="1">
    <source>
        <dbReference type="Pfam" id="PF00561"/>
    </source>
</evidence>
<sequence length="265" mass="28363">MIETRDGTLLRVKDIGRGRPVLFIHGFTLNADIWEYQMTDLAEAGLRCIAYDRRGHGRSDHPGDGYDFDTLADDLVAVMAALDLREATLVGHSMAVGEVARCLSRHGPGRVARIVLAAPLPPCPALALPADAAGQTVFDHAIAGMRADRPAYYAANATALFGRDCSPELARWGLDLALQTALWAAVGCQRANATVDLRSDLRDIGVPALVVQGDADQLAPADLCGRAVAAEIPGSRLEIYPGAPHGLFLTDKDRFNRDLLGFIQG</sequence>
<dbReference type="RefSeq" id="WP_309801688.1">
    <property type="nucleotide sequence ID" value="NZ_JAVDPW010000017.1"/>
</dbReference>
<dbReference type="Proteomes" id="UP001262410">
    <property type="component" value="Unassembled WGS sequence"/>
</dbReference>
<gene>
    <name evidence="2" type="ORF">E9232_006798</name>
</gene>
<evidence type="ECO:0000313" key="2">
    <source>
        <dbReference type="EMBL" id="MDR6294244.1"/>
    </source>
</evidence>
<comment type="caution">
    <text evidence="2">The sequence shown here is derived from an EMBL/GenBank/DDBJ whole genome shotgun (WGS) entry which is preliminary data.</text>
</comment>